<organism evidence="3 4">
    <name type="scientific">Moelleriella libera RCEF 2490</name>
    <dbReference type="NCBI Taxonomy" id="1081109"/>
    <lineage>
        <taxon>Eukaryota</taxon>
        <taxon>Fungi</taxon>
        <taxon>Dikarya</taxon>
        <taxon>Ascomycota</taxon>
        <taxon>Pezizomycotina</taxon>
        <taxon>Sordariomycetes</taxon>
        <taxon>Hypocreomycetidae</taxon>
        <taxon>Hypocreales</taxon>
        <taxon>Clavicipitaceae</taxon>
        <taxon>Moelleriella</taxon>
    </lineage>
</organism>
<protein>
    <submittedName>
        <fullName evidence="3">Uncharacterized protein</fullName>
    </submittedName>
</protein>
<evidence type="ECO:0000313" key="4">
    <source>
        <dbReference type="Proteomes" id="UP000078544"/>
    </source>
</evidence>
<proteinExistence type="predicted"/>
<feature type="chain" id="PRO_5007893890" evidence="2">
    <location>
        <begin position="17"/>
        <end position="443"/>
    </location>
</feature>
<name>A0A167WEL0_9HYPO</name>
<accession>A0A167WEL0</accession>
<feature type="signal peptide" evidence="2">
    <location>
        <begin position="1"/>
        <end position="16"/>
    </location>
</feature>
<reference evidence="3 4" key="1">
    <citation type="journal article" date="2016" name="Genome Biol. Evol.">
        <title>Divergent and convergent evolution of fungal pathogenicity.</title>
        <authorList>
            <person name="Shang Y."/>
            <person name="Xiao G."/>
            <person name="Zheng P."/>
            <person name="Cen K."/>
            <person name="Zhan S."/>
            <person name="Wang C."/>
        </authorList>
    </citation>
    <scope>NUCLEOTIDE SEQUENCE [LARGE SCALE GENOMIC DNA]</scope>
    <source>
        <strain evidence="3 4">RCEF 2490</strain>
    </source>
</reference>
<evidence type="ECO:0000256" key="2">
    <source>
        <dbReference type="SAM" id="SignalP"/>
    </source>
</evidence>
<feature type="region of interest" description="Disordered" evidence="1">
    <location>
        <begin position="409"/>
        <end position="443"/>
    </location>
</feature>
<dbReference type="Proteomes" id="UP000078544">
    <property type="component" value="Unassembled WGS sequence"/>
</dbReference>
<dbReference type="OrthoDB" id="4863847at2759"/>
<keyword evidence="2" id="KW-0732">Signal</keyword>
<dbReference type="AlphaFoldDB" id="A0A167WEL0"/>
<gene>
    <name evidence="3" type="ORF">AAL_07949</name>
</gene>
<evidence type="ECO:0000313" key="3">
    <source>
        <dbReference type="EMBL" id="KZZ88748.1"/>
    </source>
</evidence>
<comment type="caution">
    <text evidence="3">The sequence shown here is derived from an EMBL/GenBank/DDBJ whole genome shotgun (WGS) entry which is preliminary data.</text>
</comment>
<sequence length="443" mass="49804">MSFLLLVALLASLVMAPPPATTQHGVFRKQVAVALDREVAQGFLDCVCAIPNRHYRITVLQGWTVVIPNANRDLDFETTDRALLECVQNFAEDMLIQMGSRSSGQAEYRANGEPVSVFEVEVDDLVRLGAKSIEYVTEDIPDGNVRRSLDDAGSDGHELSDHRATDVVSAHAAAAAAYQSPPDLTPSQIFGRGAMPEAKRDKQKFTCCGISRASIDHMFRSRKSSLSRASHAKRWPHQDQYYCTFPSEYTGCRDLDLQTHQYRQCYSFWSPFWSVLAANSHGDRMLKFTVWPHHHCERGNIRVFIVPTNALSICIEGRATFSHEGDLLGPSKTDEAGQRKKSKSEVEQEAARRSQEAARKRKEHKLERARSFGKVKPETGAPPSEMVLYRYCPWIKFLTASLNRRRSQQLSYDRNWGGQSRSRDGSSPRQGSGRLRGRDLDGL</sequence>
<dbReference type="EMBL" id="AZGY01000028">
    <property type="protein sequence ID" value="KZZ88748.1"/>
    <property type="molecule type" value="Genomic_DNA"/>
</dbReference>
<feature type="region of interest" description="Disordered" evidence="1">
    <location>
        <begin position="325"/>
        <end position="379"/>
    </location>
</feature>
<keyword evidence="4" id="KW-1185">Reference proteome</keyword>
<feature type="compositionally biased region" description="Basic and acidic residues" evidence="1">
    <location>
        <begin position="325"/>
        <end position="370"/>
    </location>
</feature>
<evidence type="ECO:0000256" key="1">
    <source>
        <dbReference type="SAM" id="MobiDB-lite"/>
    </source>
</evidence>
<feature type="compositionally biased region" description="Polar residues" evidence="1">
    <location>
        <begin position="409"/>
        <end position="420"/>
    </location>
</feature>